<dbReference type="Gene3D" id="3.40.50.300">
    <property type="entry name" value="P-loop containing nucleotide triphosphate hydrolases"/>
    <property type="match status" value="1"/>
</dbReference>
<proteinExistence type="inferred from homology"/>
<reference evidence="17 18" key="1">
    <citation type="submission" date="2018-01" db="EMBL/GenBank/DDBJ databases">
        <title>Whole genome sequencing of Histamine producing bacteria.</title>
        <authorList>
            <person name="Butler K."/>
        </authorList>
    </citation>
    <scope>NUCLEOTIDE SEQUENCE [LARGE SCALE GENOMIC DNA]</scope>
    <source>
        <strain evidence="17 18">FS-7.2</strain>
    </source>
</reference>
<evidence type="ECO:0000256" key="9">
    <source>
        <dbReference type="ARBA" id="ARBA00022840"/>
    </source>
</evidence>
<keyword evidence="9" id="KW-0067">ATP-binding</keyword>
<dbReference type="RefSeq" id="WP_036795720.1">
    <property type="nucleotide sequence ID" value="NZ_LN794352.1"/>
</dbReference>
<dbReference type="CDD" id="cd05387">
    <property type="entry name" value="BY-kinase"/>
    <property type="match status" value="1"/>
</dbReference>
<accession>A0A0B7JF95</accession>
<accession>A0A2T3KG75</accession>
<dbReference type="GO" id="GO:0042802">
    <property type="term" value="F:identical protein binding"/>
    <property type="evidence" value="ECO:0007669"/>
    <property type="project" value="UniProtKB-ARBA"/>
</dbReference>
<evidence type="ECO:0000256" key="10">
    <source>
        <dbReference type="ARBA" id="ARBA00022989"/>
    </source>
</evidence>
<dbReference type="Pfam" id="PF02706">
    <property type="entry name" value="Wzz"/>
    <property type="match status" value="1"/>
</dbReference>
<dbReference type="NCBIfam" id="TIGR01007">
    <property type="entry name" value="eps_fam"/>
    <property type="match status" value="1"/>
</dbReference>
<dbReference type="Pfam" id="PF13807">
    <property type="entry name" value="GNVR"/>
    <property type="match status" value="1"/>
</dbReference>
<sequence>MTAISNKQVKPTSTANEEIDLGKIFGVLRDSKKSILAITIVFTLLGLIYSVFATPIYRSDVLIQVDSKSDGSPAFGEAMAKEFTTESSAVTEIELIKSRRVIGKAVDKLNLTTSVTPDYLPIIGKGLARLTGSQSSATVAHFMMPADAQKNTYKLKITNADTGEFVVTDEDNSNVKLTGFVGQPVKEQGYSLLVTALTGVNNDTFTVKKLSRFDVIAYYQKSLTATEKGKDTGIVEVSLKGQNRLQTQKILNSISENYYLMNADRAAASADKSLEFLNSRLPTIKSELTNAENKLNKYREANQSVNMEMQAKSSLDELVALDGQINELSFQEADISRSYTKEHPLYKALIEKRNDLLGQKARLTRKIDQMPETQREIIRLTRHVDVNQQTYMQILNKIQELEIVKASSSASVQIIDTASSSAKPVAPNRILLVVAPAILGLILGALIALFRVILNNTVVDPQQLKTIGLPVFASVPKTPKAKKTSNAILAEIESDDISVEALRTLRNRIFLAMDNANNNTVLLTSASSVAKSGKTFVITNVAALMAEAGKRVLIIDADMRKGKIASALNGKQVNGLAELLSGKNDLKTVVKTSQVTNLDYISGGENAHSPAELLMHNEFKTLLAWAAEHYDVVIVNSPPVLAVVDAAIIGAAVGTTVMVGCYGADTLKDVKQAKQQFEDNGVEVNGFVLNNTIKKTSNQAIFKKY</sequence>
<evidence type="ECO:0000259" key="14">
    <source>
        <dbReference type="Pfam" id="PF02706"/>
    </source>
</evidence>
<evidence type="ECO:0000313" key="17">
    <source>
        <dbReference type="EMBL" id="PSU97857.1"/>
    </source>
</evidence>
<evidence type="ECO:0000256" key="11">
    <source>
        <dbReference type="ARBA" id="ARBA00023136"/>
    </source>
</evidence>
<evidence type="ECO:0000256" key="8">
    <source>
        <dbReference type="ARBA" id="ARBA00022777"/>
    </source>
</evidence>
<evidence type="ECO:0000313" key="18">
    <source>
        <dbReference type="Proteomes" id="UP000241426"/>
    </source>
</evidence>
<comment type="catalytic activity">
    <reaction evidence="13">
        <text>L-tyrosyl-[protein] + ATP = O-phospho-L-tyrosyl-[protein] + ADP + H(+)</text>
        <dbReference type="Rhea" id="RHEA:10596"/>
        <dbReference type="Rhea" id="RHEA-COMP:10136"/>
        <dbReference type="Rhea" id="RHEA-COMP:20101"/>
        <dbReference type="ChEBI" id="CHEBI:15378"/>
        <dbReference type="ChEBI" id="CHEBI:30616"/>
        <dbReference type="ChEBI" id="CHEBI:46858"/>
        <dbReference type="ChEBI" id="CHEBI:61978"/>
        <dbReference type="ChEBI" id="CHEBI:456216"/>
    </reaction>
</comment>
<dbReference type="InterPro" id="IPR003856">
    <property type="entry name" value="LPS_length_determ_N"/>
</dbReference>
<dbReference type="Pfam" id="PF23607">
    <property type="entry name" value="WZC_N"/>
    <property type="match status" value="1"/>
</dbReference>
<evidence type="ECO:0000256" key="6">
    <source>
        <dbReference type="ARBA" id="ARBA00022692"/>
    </source>
</evidence>
<comment type="caution">
    <text evidence="17">The sequence shown here is derived from an EMBL/GenBank/DDBJ whole genome shotgun (WGS) entry which is preliminary data.</text>
</comment>
<comment type="similarity">
    <text evidence="2">Belongs to the etk/wzc family.</text>
</comment>
<dbReference type="GO" id="GO:0005886">
    <property type="term" value="C:plasma membrane"/>
    <property type="evidence" value="ECO:0007669"/>
    <property type="project" value="UniProtKB-SubCell"/>
</dbReference>
<dbReference type="EC" id="2.7.10.2" evidence="17"/>
<evidence type="ECO:0000259" key="15">
    <source>
        <dbReference type="Pfam" id="PF13614"/>
    </source>
</evidence>
<protein>
    <submittedName>
        <fullName evidence="17">Tyrosine-protein kinase</fullName>
        <ecNumber evidence="17">2.7.10.2</ecNumber>
    </submittedName>
</protein>
<dbReference type="eggNOG" id="COG3206">
    <property type="taxonomic scope" value="Bacteria"/>
</dbReference>
<dbReference type="InterPro" id="IPR027417">
    <property type="entry name" value="P-loop_NTPase"/>
</dbReference>
<evidence type="ECO:0000256" key="4">
    <source>
        <dbReference type="ARBA" id="ARBA00022519"/>
    </source>
</evidence>
<gene>
    <name evidence="17" type="ORF">C9J27_14010</name>
</gene>
<keyword evidence="8 17" id="KW-0418">Kinase</keyword>
<feature type="domain" description="Polysaccharide chain length determinant N-terminal" evidence="14">
    <location>
        <begin position="17"/>
        <end position="109"/>
    </location>
</feature>
<dbReference type="InterPro" id="IPR025669">
    <property type="entry name" value="AAA_dom"/>
</dbReference>
<keyword evidence="12" id="KW-0829">Tyrosine-protein kinase</keyword>
<evidence type="ECO:0000259" key="16">
    <source>
        <dbReference type="Pfam" id="PF13807"/>
    </source>
</evidence>
<keyword evidence="3" id="KW-1003">Cell membrane</keyword>
<feature type="domain" description="AAA" evidence="15">
    <location>
        <begin position="532"/>
        <end position="659"/>
    </location>
</feature>
<dbReference type="AlphaFoldDB" id="A0A0B7JF95"/>
<dbReference type="SUPFAM" id="SSF52540">
    <property type="entry name" value="P-loop containing nucleoside triphosphate hydrolases"/>
    <property type="match status" value="1"/>
</dbReference>
<keyword evidence="6" id="KW-0812">Transmembrane</keyword>
<evidence type="ECO:0000256" key="5">
    <source>
        <dbReference type="ARBA" id="ARBA00022679"/>
    </source>
</evidence>
<dbReference type="Pfam" id="PF13614">
    <property type="entry name" value="AAA_31"/>
    <property type="match status" value="1"/>
</dbReference>
<dbReference type="GO" id="GO:0005524">
    <property type="term" value="F:ATP binding"/>
    <property type="evidence" value="ECO:0007669"/>
    <property type="project" value="UniProtKB-KW"/>
</dbReference>
<dbReference type="FunFam" id="3.40.50.300:FF:000527">
    <property type="entry name" value="Tyrosine-protein kinase etk"/>
    <property type="match status" value="1"/>
</dbReference>
<evidence type="ECO:0000256" key="12">
    <source>
        <dbReference type="ARBA" id="ARBA00023137"/>
    </source>
</evidence>
<evidence type="ECO:0000256" key="2">
    <source>
        <dbReference type="ARBA" id="ARBA00008883"/>
    </source>
</evidence>
<keyword evidence="4" id="KW-0997">Cell inner membrane</keyword>
<keyword evidence="11" id="KW-0472">Membrane</keyword>
<keyword evidence="5 17" id="KW-0808">Transferase</keyword>
<dbReference type="GeneID" id="29943522"/>
<dbReference type="InterPro" id="IPR005702">
    <property type="entry name" value="Wzc-like_C"/>
</dbReference>
<keyword evidence="10" id="KW-1133">Transmembrane helix</keyword>
<evidence type="ECO:0000256" key="3">
    <source>
        <dbReference type="ARBA" id="ARBA00022475"/>
    </source>
</evidence>
<name>A0A0B7JF95_9GAMM</name>
<dbReference type="PANTHER" id="PTHR32309:SF32">
    <property type="entry name" value="TYROSINE-PROTEIN KINASE ETK-RELATED"/>
    <property type="match status" value="1"/>
</dbReference>
<dbReference type="GO" id="GO:0004715">
    <property type="term" value="F:non-membrane spanning protein tyrosine kinase activity"/>
    <property type="evidence" value="ECO:0007669"/>
    <property type="project" value="UniProtKB-EC"/>
</dbReference>
<keyword evidence="7" id="KW-0547">Nucleotide-binding</keyword>
<dbReference type="InterPro" id="IPR050445">
    <property type="entry name" value="Bact_polysacc_biosynth/exp"/>
</dbReference>
<dbReference type="Proteomes" id="UP000241426">
    <property type="component" value="Unassembled WGS sequence"/>
</dbReference>
<feature type="domain" description="Tyrosine-protein kinase G-rich" evidence="16">
    <location>
        <begin position="372"/>
        <end position="452"/>
    </location>
</feature>
<dbReference type="EMBL" id="PYNF01000012">
    <property type="protein sequence ID" value="PSU97857.1"/>
    <property type="molecule type" value="Genomic_DNA"/>
</dbReference>
<dbReference type="eggNOG" id="COG0489">
    <property type="taxonomic scope" value="Bacteria"/>
</dbReference>
<comment type="subcellular location">
    <subcellularLocation>
        <location evidence="1">Cell inner membrane</location>
        <topology evidence="1">Multi-pass membrane protein</topology>
    </subcellularLocation>
</comment>
<evidence type="ECO:0000256" key="13">
    <source>
        <dbReference type="ARBA" id="ARBA00053015"/>
    </source>
</evidence>
<organism evidence="17 18">
    <name type="scientific">Photobacterium kishitanii</name>
    <dbReference type="NCBI Taxonomy" id="318456"/>
    <lineage>
        <taxon>Bacteria</taxon>
        <taxon>Pseudomonadati</taxon>
        <taxon>Pseudomonadota</taxon>
        <taxon>Gammaproteobacteria</taxon>
        <taxon>Vibrionales</taxon>
        <taxon>Vibrionaceae</taxon>
        <taxon>Photobacterium</taxon>
    </lineage>
</organism>
<dbReference type="InterPro" id="IPR032807">
    <property type="entry name" value="GNVR"/>
</dbReference>
<evidence type="ECO:0000256" key="1">
    <source>
        <dbReference type="ARBA" id="ARBA00004429"/>
    </source>
</evidence>
<dbReference type="PANTHER" id="PTHR32309">
    <property type="entry name" value="TYROSINE-PROTEIN KINASE"/>
    <property type="match status" value="1"/>
</dbReference>
<evidence type="ECO:0000256" key="7">
    <source>
        <dbReference type="ARBA" id="ARBA00022741"/>
    </source>
</evidence>